<feature type="transmembrane region" description="Helical" evidence="7">
    <location>
        <begin position="138"/>
        <end position="159"/>
    </location>
</feature>
<feature type="transmembrane region" description="Helical" evidence="7">
    <location>
        <begin position="213"/>
        <end position="233"/>
    </location>
</feature>
<organism evidence="8 9">
    <name type="scientific">Actinoallomurus iriomotensis</name>
    <dbReference type="NCBI Taxonomy" id="478107"/>
    <lineage>
        <taxon>Bacteria</taxon>
        <taxon>Bacillati</taxon>
        <taxon>Actinomycetota</taxon>
        <taxon>Actinomycetes</taxon>
        <taxon>Streptosporangiales</taxon>
        <taxon>Thermomonosporaceae</taxon>
        <taxon>Actinoallomurus</taxon>
    </lineage>
</organism>
<feature type="transmembrane region" description="Helical" evidence="7">
    <location>
        <begin position="171"/>
        <end position="193"/>
    </location>
</feature>
<dbReference type="Pfam" id="PF09678">
    <property type="entry name" value="Caa3_CtaG"/>
    <property type="match status" value="1"/>
</dbReference>
<keyword evidence="3 7" id="KW-0812">Transmembrane</keyword>
<feature type="transmembrane region" description="Helical" evidence="7">
    <location>
        <begin position="105"/>
        <end position="126"/>
    </location>
</feature>
<accession>A0A9W6S7C1</accession>
<protein>
    <recommendedName>
        <fullName evidence="10">Cytochrome c oxidase assembly protein</fullName>
    </recommendedName>
</protein>
<evidence type="ECO:0000256" key="5">
    <source>
        <dbReference type="ARBA" id="ARBA00023136"/>
    </source>
</evidence>
<keyword evidence="2" id="KW-1003">Cell membrane</keyword>
<feature type="transmembrane region" description="Helical" evidence="7">
    <location>
        <begin position="60"/>
        <end position="84"/>
    </location>
</feature>
<reference evidence="8" key="1">
    <citation type="submission" date="2023-03" db="EMBL/GenBank/DDBJ databases">
        <title>Actinoallomurus iriomotensis NBRC 103684.</title>
        <authorList>
            <person name="Ichikawa N."/>
            <person name="Sato H."/>
            <person name="Tonouchi N."/>
        </authorList>
    </citation>
    <scope>NUCLEOTIDE SEQUENCE</scope>
    <source>
        <strain evidence="8">NBRC 103684</strain>
    </source>
</reference>
<proteinExistence type="predicted"/>
<name>A0A9W6S7C1_9ACTN</name>
<evidence type="ECO:0000256" key="6">
    <source>
        <dbReference type="SAM" id="MobiDB-lite"/>
    </source>
</evidence>
<feature type="region of interest" description="Disordered" evidence="6">
    <location>
        <begin position="242"/>
        <end position="267"/>
    </location>
</feature>
<dbReference type="GO" id="GO:0005886">
    <property type="term" value="C:plasma membrane"/>
    <property type="evidence" value="ECO:0007669"/>
    <property type="project" value="UniProtKB-SubCell"/>
</dbReference>
<dbReference type="Proteomes" id="UP001165074">
    <property type="component" value="Unassembled WGS sequence"/>
</dbReference>
<comment type="subcellular location">
    <subcellularLocation>
        <location evidence="1">Cell membrane</location>
        <topology evidence="1">Multi-pass membrane protein</topology>
    </subcellularLocation>
</comment>
<evidence type="ECO:0008006" key="10">
    <source>
        <dbReference type="Google" id="ProtNLM"/>
    </source>
</evidence>
<evidence type="ECO:0000256" key="7">
    <source>
        <dbReference type="SAM" id="Phobius"/>
    </source>
</evidence>
<keyword evidence="4 7" id="KW-1133">Transmembrane helix</keyword>
<evidence type="ECO:0000256" key="2">
    <source>
        <dbReference type="ARBA" id="ARBA00022475"/>
    </source>
</evidence>
<dbReference type="RefSeq" id="WP_285578251.1">
    <property type="nucleotide sequence ID" value="NZ_BSTK01000010.1"/>
</dbReference>
<evidence type="ECO:0000313" key="8">
    <source>
        <dbReference type="EMBL" id="GLY88443.1"/>
    </source>
</evidence>
<evidence type="ECO:0000256" key="4">
    <source>
        <dbReference type="ARBA" id="ARBA00022989"/>
    </source>
</evidence>
<dbReference type="EMBL" id="BSTK01000010">
    <property type="protein sequence ID" value="GLY88443.1"/>
    <property type="molecule type" value="Genomic_DNA"/>
</dbReference>
<dbReference type="AlphaFoldDB" id="A0A9W6S7C1"/>
<keyword evidence="5 7" id="KW-0472">Membrane</keyword>
<gene>
    <name evidence="8" type="ORF">Airi02_063720</name>
</gene>
<sequence length="267" mass="28125">MTACAAALAAVALYIAGALRLRRRGDAWSPWRALSFGLGACGAAVAVAAPLPGGAFTAHMVQHLILGMYAPLLLVLGRPITLALRALPPGRVRRGLLGTARSRAAAFLVFPPVAAALDVGGLWILYRTPLFAATHERPWAHALVHLHVLLAGVLFTVAVCQVEPLRHRYSIALRGATLVLAGAAHAVLAKSLWVTPPPGFSAPDPHTGAEVMYYGGDVAEIALAVVIALRWYAAGGRALRRPARPSGGRPHSRTGRARTLLSTKVER</sequence>
<dbReference type="InterPro" id="IPR019108">
    <property type="entry name" value="Caa3_assmbl_CtaG-rel"/>
</dbReference>
<evidence type="ECO:0000256" key="3">
    <source>
        <dbReference type="ARBA" id="ARBA00022692"/>
    </source>
</evidence>
<evidence type="ECO:0000256" key="1">
    <source>
        <dbReference type="ARBA" id="ARBA00004651"/>
    </source>
</evidence>
<comment type="caution">
    <text evidence="8">The sequence shown here is derived from an EMBL/GenBank/DDBJ whole genome shotgun (WGS) entry which is preliminary data.</text>
</comment>
<keyword evidence="9" id="KW-1185">Reference proteome</keyword>
<evidence type="ECO:0000313" key="9">
    <source>
        <dbReference type="Proteomes" id="UP001165074"/>
    </source>
</evidence>